<accession>A0ABY7FGX3</accession>
<gene>
    <name evidence="2" type="ORF">MAR_001824</name>
</gene>
<dbReference type="Pfam" id="PF13843">
    <property type="entry name" value="DDE_Tnp_1_7"/>
    <property type="match status" value="1"/>
</dbReference>
<sequence>MDRIPTRNSPYYRPDCRFRQFLEFVNRMFINHYTLRQIDSVDETLVATRGRTGMIQFIPSKAAKSAVKFWVLAESTTSNVITYTVSKYDCKTFAYWHYYHKHSSFWLIKLMSTRTCYMFESVLMLCNLAGYILHIKTYLRKTYEPSHTSLQGTYVVKSLDVHVSTHGPWLPGCQGQLFL</sequence>
<keyword evidence="3" id="KW-1185">Reference proteome</keyword>
<proteinExistence type="predicted"/>
<dbReference type="Proteomes" id="UP001164746">
    <property type="component" value="Chromosome 11"/>
</dbReference>
<reference evidence="2" key="1">
    <citation type="submission" date="2022-11" db="EMBL/GenBank/DDBJ databases">
        <title>Centuries of genome instability and evolution in soft-shell clam transmissible cancer (bioRxiv).</title>
        <authorList>
            <person name="Hart S.F.M."/>
            <person name="Yonemitsu M.A."/>
            <person name="Giersch R.M."/>
            <person name="Beal B.F."/>
            <person name="Arriagada G."/>
            <person name="Davis B.W."/>
            <person name="Ostrander E.A."/>
            <person name="Goff S.P."/>
            <person name="Metzger M.J."/>
        </authorList>
    </citation>
    <scope>NUCLEOTIDE SEQUENCE</scope>
    <source>
        <strain evidence="2">MELC-2E11</strain>
        <tissue evidence="2">Siphon/mantle</tissue>
    </source>
</reference>
<evidence type="ECO:0000313" key="3">
    <source>
        <dbReference type="Proteomes" id="UP001164746"/>
    </source>
</evidence>
<evidence type="ECO:0000259" key="1">
    <source>
        <dbReference type="Pfam" id="PF13843"/>
    </source>
</evidence>
<evidence type="ECO:0000313" key="2">
    <source>
        <dbReference type="EMBL" id="WAR19986.1"/>
    </source>
</evidence>
<protein>
    <recommendedName>
        <fullName evidence="1">PiggyBac transposable element-derived protein domain-containing protein</fullName>
    </recommendedName>
</protein>
<organism evidence="2 3">
    <name type="scientific">Mya arenaria</name>
    <name type="common">Soft-shell clam</name>
    <dbReference type="NCBI Taxonomy" id="6604"/>
    <lineage>
        <taxon>Eukaryota</taxon>
        <taxon>Metazoa</taxon>
        <taxon>Spiralia</taxon>
        <taxon>Lophotrochozoa</taxon>
        <taxon>Mollusca</taxon>
        <taxon>Bivalvia</taxon>
        <taxon>Autobranchia</taxon>
        <taxon>Heteroconchia</taxon>
        <taxon>Euheterodonta</taxon>
        <taxon>Imparidentia</taxon>
        <taxon>Neoheterodontei</taxon>
        <taxon>Myida</taxon>
        <taxon>Myoidea</taxon>
        <taxon>Myidae</taxon>
        <taxon>Mya</taxon>
    </lineage>
</organism>
<dbReference type="InterPro" id="IPR029526">
    <property type="entry name" value="PGBD"/>
</dbReference>
<feature type="domain" description="PiggyBac transposable element-derived protein" evidence="1">
    <location>
        <begin position="18"/>
        <end position="84"/>
    </location>
</feature>
<dbReference type="EMBL" id="CP111022">
    <property type="protein sequence ID" value="WAR19986.1"/>
    <property type="molecule type" value="Genomic_DNA"/>
</dbReference>
<name>A0ABY7FGX3_MYAAR</name>